<sequence length="120" mass="13870">MILGLHHAQITIPKGSEDKAKEFYCQILGLPEKEKPETLKGRGGFWLQVGDREVHVGTEDRFDRLTTKAHLAYQVEDLAHWRKVLVQNEIEIIEAVPIPGFERFEFRDPFGNRVEMIQSV</sequence>
<dbReference type="SUPFAM" id="SSF54593">
    <property type="entry name" value="Glyoxalase/Bleomycin resistance protein/Dihydroxybiphenyl dioxygenase"/>
    <property type="match status" value="1"/>
</dbReference>
<dbReference type="InterPro" id="IPR037523">
    <property type="entry name" value="VOC_core"/>
</dbReference>
<dbReference type="Gene3D" id="3.10.180.10">
    <property type="entry name" value="2,3-Dihydroxybiphenyl 1,2-Dioxygenase, domain 1"/>
    <property type="match status" value="1"/>
</dbReference>
<organism evidence="2 3">
    <name type="scientific">Robertmurraya kyonggiensis</name>
    <dbReference type="NCBI Taxonomy" id="1037680"/>
    <lineage>
        <taxon>Bacteria</taxon>
        <taxon>Bacillati</taxon>
        <taxon>Bacillota</taxon>
        <taxon>Bacilli</taxon>
        <taxon>Bacillales</taxon>
        <taxon>Bacillaceae</taxon>
        <taxon>Robertmurraya</taxon>
    </lineage>
</organism>
<name>A0A4V5P557_9BACI</name>
<feature type="domain" description="VOC" evidence="1">
    <location>
        <begin position="4"/>
        <end position="119"/>
    </location>
</feature>
<accession>A0A4V5P557</accession>
<proteinExistence type="predicted"/>
<keyword evidence="3" id="KW-1185">Reference proteome</keyword>
<dbReference type="Pfam" id="PF00903">
    <property type="entry name" value="Glyoxalase"/>
    <property type="match status" value="1"/>
</dbReference>
<reference evidence="2 3" key="1">
    <citation type="journal article" date="2011" name="J. Microbiol.">
        <title>Bacillus kyonggiensis sp. nov., isolated from soil of a lettuce field.</title>
        <authorList>
            <person name="Dong K."/>
            <person name="Lee S."/>
        </authorList>
    </citation>
    <scope>NUCLEOTIDE SEQUENCE [LARGE SCALE GENOMIC DNA]</scope>
    <source>
        <strain evidence="2 3">NB22</strain>
    </source>
</reference>
<comment type="caution">
    <text evidence="2">The sequence shown here is derived from an EMBL/GenBank/DDBJ whole genome shotgun (WGS) entry which is preliminary data.</text>
</comment>
<dbReference type="PANTHER" id="PTHR39175:SF1">
    <property type="entry name" value="FAMILY PROTEIN, PUTATIVE (AFU_ORTHOLOGUE AFUA_3G15060)-RELATED"/>
    <property type="match status" value="1"/>
</dbReference>
<evidence type="ECO:0000313" key="3">
    <source>
        <dbReference type="Proteomes" id="UP000307756"/>
    </source>
</evidence>
<dbReference type="PANTHER" id="PTHR39175">
    <property type="entry name" value="FAMILY PROTEIN, PUTATIVE (AFU_ORTHOLOGUE AFUA_3G15060)-RELATED"/>
    <property type="match status" value="1"/>
</dbReference>
<dbReference type="InterPro" id="IPR004360">
    <property type="entry name" value="Glyas_Fos-R_dOase_dom"/>
</dbReference>
<dbReference type="PROSITE" id="PS51819">
    <property type="entry name" value="VOC"/>
    <property type="match status" value="1"/>
</dbReference>
<evidence type="ECO:0000313" key="2">
    <source>
        <dbReference type="EMBL" id="TKC19200.1"/>
    </source>
</evidence>
<dbReference type="OrthoDB" id="9813630at2"/>
<protein>
    <submittedName>
        <fullName evidence="2">Glyoxalase</fullName>
    </submittedName>
</protein>
<gene>
    <name evidence="2" type="ORF">FA727_06570</name>
</gene>
<evidence type="ECO:0000259" key="1">
    <source>
        <dbReference type="PROSITE" id="PS51819"/>
    </source>
</evidence>
<dbReference type="EMBL" id="SWBM01000001">
    <property type="protein sequence ID" value="TKC19200.1"/>
    <property type="molecule type" value="Genomic_DNA"/>
</dbReference>
<dbReference type="RefSeq" id="WP_136830113.1">
    <property type="nucleotide sequence ID" value="NZ_SWBM01000001.1"/>
</dbReference>
<dbReference type="AlphaFoldDB" id="A0A4V5P557"/>
<dbReference type="Proteomes" id="UP000307756">
    <property type="component" value="Unassembled WGS sequence"/>
</dbReference>
<dbReference type="InterPro" id="IPR029068">
    <property type="entry name" value="Glyas_Bleomycin-R_OHBP_Dase"/>
</dbReference>